<dbReference type="GO" id="GO:0005737">
    <property type="term" value="C:cytoplasm"/>
    <property type="evidence" value="ECO:0007669"/>
    <property type="project" value="TreeGrafter"/>
</dbReference>
<dbReference type="InterPro" id="IPR014031">
    <property type="entry name" value="Ketoacyl_synth_C"/>
</dbReference>
<evidence type="ECO:0000259" key="7">
    <source>
        <dbReference type="PROSITE" id="PS52004"/>
    </source>
</evidence>
<dbReference type="GO" id="GO:0004315">
    <property type="term" value="F:3-oxoacyl-[acyl-carrier-protein] synthase activity"/>
    <property type="evidence" value="ECO:0007669"/>
    <property type="project" value="InterPro"/>
</dbReference>
<dbReference type="InterPro" id="IPR018201">
    <property type="entry name" value="Ketoacyl_synth_AS"/>
</dbReference>
<dbReference type="Pfam" id="PF00550">
    <property type="entry name" value="PP-binding"/>
    <property type="match status" value="1"/>
</dbReference>
<feature type="domain" description="Ketosynthase family 3 (KS3)" evidence="7">
    <location>
        <begin position="3"/>
        <end position="411"/>
    </location>
</feature>
<proteinExistence type="inferred from homology"/>
<dbReference type="EMBL" id="JMIB01000028">
    <property type="protein sequence ID" value="KDM90807.1"/>
    <property type="molecule type" value="Genomic_DNA"/>
</dbReference>
<comment type="caution">
    <text evidence="8">The sequence shown here is derived from an EMBL/GenBank/DDBJ whole genome shotgun (WGS) entry which is preliminary data.</text>
</comment>
<dbReference type="SUPFAM" id="SSF47336">
    <property type="entry name" value="ACP-like"/>
    <property type="match status" value="1"/>
</dbReference>
<evidence type="ECO:0000256" key="1">
    <source>
        <dbReference type="ARBA" id="ARBA00005194"/>
    </source>
</evidence>
<evidence type="ECO:0000259" key="6">
    <source>
        <dbReference type="PROSITE" id="PS50075"/>
    </source>
</evidence>
<keyword evidence="4" id="KW-0597">Phosphoprotein</keyword>
<dbReference type="SMART" id="SM00823">
    <property type="entry name" value="PKS_PP"/>
    <property type="match status" value="1"/>
</dbReference>
<dbReference type="Gene3D" id="1.10.1200.10">
    <property type="entry name" value="ACP-like"/>
    <property type="match status" value="1"/>
</dbReference>
<dbReference type="InterPro" id="IPR016039">
    <property type="entry name" value="Thiolase-like"/>
</dbReference>
<dbReference type="CDD" id="cd00833">
    <property type="entry name" value="PKS"/>
    <property type="match status" value="1"/>
</dbReference>
<dbReference type="Proteomes" id="UP000027192">
    <property type="component" value="Unassembled WGS sequence"/>
</dbReference>
<organism evidence="8 9">
    <name type="scientific">Photobacterium galatheae</name>
    <dbReference type="NCBI Taxonomy" id="1654360"/>
    <lineage>
        <taxon>Bacteria</taxon>
        <taxon>Pseudomonadati</taxon>
        <taxon>Pseudomonadota</taxon>
        <taxon>Gammaproteobacteria</taxon>
        <taxon>Vibrionales</taxon>
        <taxon>Vibrionaceae</taxon>
        <taxon>Photobacterium</taxon>
    </lineage>
</organism>
<dbReference type="Gene3D" id="1.10.287.1960">
    <property type="match status" value="1"/>
</dbReference>
<dbReference type="InterPro" id="IPR001227">
    <property type="entry name" value="Ac_transferase_dom_sf"/>
</dbReference>
<dbReference type="Gene3D" id="3.30.70.3290">
    <property type="match status" value="1"/>
</dbReference>
<dbReference type="SMART" id="SM00825">
    <property type="entry name" value="PKS_KS"/>
    <property type="match status" value="1"/>
</dbReference>
<comment type="similarity">
    <text evidence="2">Belongs to the short-chain dehydrogenases/reductases (SDR) family.</text>
</comment>
<dbReference type="Pfam" id="PF00698">
    <property type="entry name" value="Acyl_transf_1"/>
    <property type="match status" value="1"/>
</dbReference>
<dbReference type="InterPro" id="IPR036291">
    <property type="entry name" value="NAD(P)-bd_dom_sf"/>
</dbReference>
<dbReference type="InterPro" id="IPR050091">
    <property type="entry name" value="PKS_NRPS_Biosynth_Enz"/>
</dbReference>
<dbReference type="InterPro" id="IPR057326">
    <property type="entry name" value="KR_dom"/>
</dbReference>
<dbReference type="SUPFAM" id="SSF51735">
    <property type="entry name" value="NAD(P)-binding Rossmann-fold domains"/>
    <property type="match status" value="2"/>
</dbReference>
<dbReference type="Pfam" id="PF02801">
    <property type="entry name" value="Ketoacyl-synt_C"/>
    <property type="match status" value="1"/>
</dbReference>
<protein>
    <submittedName>
        <fullName evidence="8">Uncharacterized protein</fullName>
    </submittedName>
</protein>
<dbReference type="Pfam" id="PF08659">
    <property type="entry name" value="KR"/>
    <property type="match status" value="1"/>
</dbReference>
<dbReference type="SUPFAM" id="SSF53901">
    <property type="entry name" value="Thiolase-like"/>
    <property type="match status" value="1"/>
</dbReference>
<dbReference type="Pfam" id="PF16197">
    <property type="entry name" value="KAsynt_C_assoc"/>
    <property type="match status" value="1"/>
</dbReference>
<dbReference type="PROSITE" id="PS50075">
    <property type="entry name" value="CARRIER"/>
    <property type="match status" value="1"/>
</dbReference>
<evidence type="ECO:0000256" key="5">
    <source>
        <dbReference type="ARBA" id="ARBA00022679"/>
    </source>
</evidence>
<dbReference type="InterPro" id="IPR014043">
    <property type="entry name" value="Acyl_transferase_dom"/>
</dbReference>
<dbReference type="Pfam" id="PF00109">
    <property type="entry name" value="ketoacyl-synt"/>
    <property type="match status" value="1"/>
</dbReference>
<comment type="pathway">
    <text evidence="1">Lipid metabolism; fatty acid biosynthesis.</text>
</comment>
<dbReference type="SMART" id="SM00827">
    <property type="entry name" value="PKS_AT"/>
    <property type="match status" value="1"/>
</dbReference>
<keyword evidence="9" id="KW-1185">Reference proteome</keyword>
<sequence>MSSSKVAVIGYGLRVPEAQDADAFWEIISKGMDVVTRASSNVGATASDRVHAYGLLEGFEQFDAEYFEYSPREAEDIDPQQRLLLHCAVEALESAGVSPKKIPYDIGVWAASGLSGYLLHTLDHSRSGMDATSQLMGGDGHYAATRISYKLGLTGPAMAVGSACSSSLLAIHSAAQAILNGETDLALAGGMDIEFPQPMSYLFQDGGILSSDGVCRPFDSAANGTVFGSGGGLVLLADLDTALKEGWPILAEIAGSAANNDGSDKASFSAPKPSRQADVISQALTVAELSPEDVGFIECHGTGTLLGDQSELEALASVFGHESGIVLGSAKANFGHLRVGAGVIGFIKACETIAHGEMAPMANLSHPVNAVAEHGFIVEPAAKALNFDQRKAAGVSSFGFGGTNVHVVLKQNSTRVFKDSQGSTDAAVILPVSSTSPDSCISNGIALSDFIERQEGIDLGSVSHTLCQGREHGKYRLAAIAADVASAVRGLHAAPDASVEGWVAEKNAVVFLFSGQGTSLMNLARGLWNWEPVFTEKLVELATYAGLDRTALAQAISGQASLPLGIEHALHVAVQMAIVAQLRARGVTEAYTAGYSLGEYAAAAVGGAVDEKAVIEVLLKRGEVLAQAPQGHMFMVASSPEEIKRFAPRTFTAARIGETRTLISCHPDSANEVRESLSAAGIVFIELDMGLPYHSPLLADAAEQFNLICQSAEPNVESHWIPTLNSSRSNDRAYWSRHLESTIDFRVVGKKLSTLTQSERILLIDFSDDGFLSRATSESISLNETIPLSLSGKKSDTRKAYLRVLSQLWVSGCDIHIGTSETATPELSQSMMRLPARRWECQPYLKASQSSMNESVSVKKGHRKVQREASIEKWVYQPSWTLKMRSPELGEISEQRWLVFTRNNPLSQSLVSRLESAGVDCVCLPIEQFTFQDDAAIQGIIGQLNLEQTPFDRIVHLWCSDETSTPTDLEPRLSFLNAELEQGFYTLLFALQEITERQGAHPLQLDIVAHGIHPLDSAESVPERALLLGASIVLPQDYPFITGRSIDISDLTADRLVDDVFDELSTMQVDHAVALFRQQRWVRTYERDVLPDLPKDEMPLRLRKQGVYLITGGLGGIGMTLAEFLVKQCQARLVLTGLESIPSDDSSDDPLICQRKEQIKKLEALGGQVLAVKCDAADPGDTARLLDEIDTRFGGLNGVIHAAGVFETQRAFKSIAETGREDCIRRLLPKVQGTLVLAAHLKGRKLDFVITQSSLSSQLGGLGFYAYTAGNAFMDAFTERQRNQDIPWMTVNWDGWIFRERGDDAPHQSVVSPSFASPDFGVVAEIAVRPSEGAEIYARLMHTKHPRQVLISTANFNERISQWVNSSHHEKTEVVLKNAQSWDDPVARKVADAWGEILGVDELQPESNFFAVGGDSLLGVSLAHRLSVEFNVVLSAITLFENATIDQMVSVIKKASHHSGKEIES</sequence>
<evidence type="ECO:0000256" key="4">
    <source>
        <dbReference type="ARBA" id="ARBA00022553"/>
    </source>
</evidence>
<evidence type="ECO:0000313" key="8">
    <source>
        <dbReference type="EMBL" id="KDM90807.1"/>
    </source>
</evidence>
<dbReference type="GO" id="GO:0004312">
    <property type="term" value="F:fatty acid synthase activity"/>
    <property type="evidence" value="ECO:0007669"/>
    <property type="project" value="TreeGrafter"/>
</dbReference>
<dbReference type="RefSeq" id="WP_036754422.1">
    <property type="nucleotide sequence ID" value="NZ_JAGSGC010000007.1"/>
</dbReference>
<dbReference type="PANTHER" id="PTHR43775:SF37">
    <property type="entry name" value="SI:DKEY-61P9.11"/>
    <property type="match status" value="1"/>
</dbReference>
<feature type="domain" description="Carrier" evidence="6">
    <location>
        <begin position="1381"/>
        <end position="1456"/>
    </location>
</feature>
<dbReference type="Gene3D" id="3.40.366.10">
    <property type="entry name" value="Malonyl-Coenzyme A Acyl Carrier Protein, domain 2"/>
    <property type="match status" value="1"/>
</dbReference>
<dbReference type="PANTHER" id="PTHR43775">
    <property type="entry name" value="FATTY ACID SYNTHASE"/>
    <property type="match status" value="1"/>
</dbReference>
<keyword evidence="5" id="KW-0808">Transferase</keyword>
<dbReference type="InterPro" id="IPR009081">
    <property type="entry name" value="PP-bd_ACP"/>
</dbReference>
<dbReference type="GO" id="GO:0071770">
    <property type="term" value="P:DIM/DIP cell wall layer assembly"/>
    <property type="evidence" value="ECO:0007669"/>
    <property type="project" value="TreeGrafter"/>
</dbReference>
<dbReference type="InterPro" id="IPR020841">
    <property type="entry name" value="PKS_Beta-ketoAc_synthase_dom"/>
</dbReference>
<dbReference type="InterPro" id="IPR036736">
    <property type="entry name" value="ACP-like_sf"/>
</dbReference>
<dbReference type="Gene3D" id="3.40.47.10">
    <property type="match status" value="1"/>
</dbReference>
<evidence type="ECO:0000256" key="3">
    <source>
        <dbReference type="ARBA" id="ARBA00022450"/>
    </source>
</evidence>
<dbReference type="InterPro" id="IPR032821">
    <property type="entry name" value="PKS_assoc"/>
</dbReference>
<gene>
    <name evidence="8" type="ORF">EA58_15590</name>
</gene>
<dbReference type="InterPro" id="IPR016035">
    <property type="entry name" value="Acyl_Trfase/lysoPLipase"/>
</dbReference>
<reference evidence="8 9" key="1">
    <citation type="submission" date="2014-04" db="EMBL/GenBank/DDBJ databases">
        <title>Draft genome sequence of Photobacterium halotolerans S2753: a solonamide, ngercheumicin and holomycin producer.</title>
        <authorList>
            <person name="Machado H.R."/>
            <person name="Gram L."/>
        </authorList>
    </citation>
    <scope>NUCLEOTIDE SEQUENCE [LARGE SCALE GENOMIC DNA]</scope>
    <source>
        <strain evidence="8 9">S2753</strain>
    </source>
</reference>
<name>A0A066RSZ3_9GAMM</name>
<keyword evidence="3" id="KW-0596">Phosphopantetheine</keyword>
<dbReference type="InterPro" id="IPR013968">
    <property type="entry name" value="PKS_KR"/>
</dbReference>
<dbReference type="Gene3D" id="3.40.50.720">
    <property type="entry name" value="NAD(P)-binding Rossmann-like Domain"/>
    <property type="match status" value="1"/>
</dbReference>
<dbReference type="GO" id="GO:0005886">
    <property type="term" value="C:plasma membrane"/>
    <property type="evidence" value="ECO:0007669"/>
    <property type="project" value="TreeGrafter"/>
</dbReference>
<dbReference type="UniPathway" id="UPA00094"/>
<dbReference type="SMART" id="SM00822">
    <property type="entry name" value="PKS_KR"/>
    <property type="match status" value="1"/>
</dbReference>
<dbReference type="InterPro" id="IPR020806">
    <property type="entry name" value="PKS_PP-bd"/>
</dbReference>
<dbReference type="InterPro" id="IPR014030">
    <property type="entry name" value="Ketoacyl_synth_N"/>
</dbReference>
<dbReference type="GO" id="GO:0031177">
    <property type="term" value="F:phosphopantetheine binding"/>
    <property type="evidence" value="ECO:0007669"/>
    <property type="project" value="InterPro"/>
</dbReference>
<dbReference type="PROSITE" id="PS00606">
    <property type="entry name" value="KS3_1"/>
    <property type="match status" value="1"/>
</dbReference>
<evidence type="ECO:0000256" key="2">
    <source>
        <dbReference type="ARBA" id="ARBA00006484"/>
    </source>
</evidence>
<dbReference type="GO" id="GO:0006633">
    <property type="term" value="P:fatty acid biosynthetic process"/>
    <property type="evidence" value="ECO:0007669"/>
    <property type="project" value="UniProtKB-UniPathway"/>
</dbReference>
<evidence type="ECO:0000313" key="9">
    <source>
        <dbReference type="Proteomes" id="UP000027192"/>
    </source>
</evidence>
<dbReference type="PROSITE" id="PS52004">
    <property type="entry name" value="KS3_2"/>
    <property type="match status" value="1"/>
</dbReference>
<accession>A0A066RSZ3</accession>
<dbReference type="SUPFAM" id="SSF52151">
    <property type="entry name" value="FabD/lysophospholipase-like"/>
    <property type="match status" value="1"/>
</dbReference>
<dbReference type="Gene3D" id="3.30.70.250">
    <property type="entry name" value="Malonyl-CoA ACP transacylase, ACP-binding"/>
    <property type="match status" value="1"/>
</dbReference>
<dbReference type="STRING" id="1654360.EA58_15590"/>